<gene>
    <name evidence="2" type="ORF">NP493_3g10026</name>
</gene>
<evidence type="ECO:0000313" key="2">
    <source>
        <dbReference type="EMBL" id="KAK2194055.1"/>
    </source>
</evidence>
<dbReference type="AlphaFoldDB" id="A0AAD9PG59"/>
<dbReference type="SUPFAM" id="SSF101898">
    <property type="entry name" value="NHL repeat"/>
    <property type="match status" value="1"/>
</dbReference>
<reference evidence="2" key="1">
    <citation type="journal article" date="2023" name="Mol. Biol. Evol.">
        <title>Third-Generation Sequencing Reveals the Adaptive Role of the Epigenome in Three Deep-Sea Polychaetes.</title>
        <authorList>
            <person name="Perez M."/>
            <person name="Aroh O."/>
            <person name="Sun Y."/>
            <person name="Lan Y."/>
            <person name="Juniper S.K."/>
            <person name="Young C.R."/>
            <person name="Angers B."/>
            <person name="Qian P.Y."/>
        </authorList>
    </citation>
    <scope>NUCLEOTIDE SEQUENCE</scope>
    <source>
        <strain evidence="2">R07B-5</strain>
    </source>
</reference>
<name>A0AAD9PG59_RIDPI</name>
<accession>A0AAD9PG59</accession>
<dbReference type="PROSITE" id="PS51120">
    <property type="entry name" value="LDLRB"/>
    <property type="match status" value="1"/>
</dbReference>
<dbReference type="InterPro" id="IPR000033">
    <property type="entry name" value="LDLR_classB_rpt"/>
</dbReference>
<dbReference type="SMART" id="SM00135">
    <property type="entry name" value="LY"/>
    <property type="match status" value="2"/>
</dbReference>
<dbReference type="PANTHER" id="PTHR46513:SF44">
    <property type="entry name" value="LDL RECEPTOR RELATED PROTEIN 4"/>
    <property type="match status" value="1"/>
</dbReference>
<dbReference type="PANTHER" id="PTHR46513">
    <property type="entry name" value="VITELLOGENIN RECEPTOR-LIKE PROTEIN-RELATED-RELATED"/>
    <property type="match status" value="1"/>
</dbReference>
<keyword evidence="3" id="KW-1185">Reference proteome</keyword>
<dbReference type="Pfam" id="PF00058">
    <property type="entry name" value="Ldl_recept_b"/>
    <property type="match status" value="1"/>
</dbReference>
<organism evidence="2 3">
    <name type="scientific">Ridgeia piscesae</name>
    <name type="common">Tubeworm</name>
    <dbReference type="NCBI Taxonomy" id="27915"/>
    <lineage>
        <taxon>Eukaryota</taxon>
        <taxon>Metazoa</taxon>
        <taxon>Spiralia</taxon>
        <taxon>Lophotrochozoa</taxon>
        <taxon>Annelida</taxon>
        <taxon>Polychaeta</taxon>
        <taxon>Sedentaria</taxon>
        <taxon>Canalipalpata</taxon>
        <taxon>Sabellida</taxon>
        <taxon>Siboglinidae</taxon>
        <taxon>Ridgeia</taxon>
    </lineage>
</organism>
<dbReference type="InterPro" id="IPR011042">
    <property type="entry name" value="6-blade_b-propeller_TolB-like"/>
</dbReference>
<sequence length="221" mass="25388">MHSHGQLYGVAVMEDFVGFTEKKLTAGSMHVVEKDNGREMTTEGIQHYRKPIYDITAYYKGNQPLYLVQPLNDTFFLIADDYRREIYQADENLKNIRALKFPQDDRPIGLTYDFPNGRVYWADFNSHYIKSMFLNGSDVKILIKEGKKSRTEGIAFDSASQILYYTDSGRDIIGMTNPSGRSRKVLVRGIKSPRAIVLDPQHGFVFHLYATANITFWPTLQ</sequence>
<proteinExistence type="predicted"/>
<evidence type="ECO:0000313" key="3">
    <source>
        <dbReference type="Proteomes" id="UP001209878"/>
    </source>
</evidence>
<feature type="repeat" description="LDL-receptor class B" evidence="1">
    <location>
        <begin position="117"/>
        <end position="160"/>
    </location>
</feature>
<dbReference type="Gene3D" id="2.120.10.30">
    <property type="entry name" value="TolB, C-terminal domain"/>
    <property type="match status" value="1"/>
</dbReference>
<evidence type="ECO:0000256" key="1">
    <source>
        <dbReference type="PROSITE-ProRule" id="PRU00461"/>
    </source>
</evidence>
<comment type="caution">
    <text evidence="2">The sequence shown here is derived from an EMBL/GenBank/DDBJ whole genome shotgun (WGS) entry which is preliminary data.</text>
</comment>
<protein>
    <submittedName>
        <fullName evidence="2">Uncharacterized protein</fullName>
    </submittedName>
</protein>
<dbReference type="EMBL" id="JAODUO010000003">
    <property type="protein sequence ID" value="KAK2194055.1"/>
    <property type="molecule type" value="Genomic_DNA"/>
</dbReference>
<dbReference type="Proteomes" id="UP001209878">
    <property type="component" value="Unassembled WGS sequence"/>
</dbReference>
<dbReference type="InterPro" id="IPR050778">
    <property type="entry name" value="Cueball_EGF_LRP_Nidogen"/>
</dbReference>